<keyword evidence="3" id="KW-1185">Reference proteome</keyword>
<dbReference type="InterPro" id="IPR036412">
    <property type="entry name" value="HAD-like_sf"/>
</dbReference>
<dbReference type="SUPFAM" id="SSF56784">
    <property type="entry name" value="HAD-like"/>
    <property type="match status" value="1"/>
</dbReference>
<evidence type="ECO:0000313" key="2">
    <source>
        <dbReference type="EMBL" id="TDH58368.1"/>
    </source>
</evidence>
<dbReference type="OrthoDB" id="193314at2"/>
<proteinExistence type="predicted"/>
<dbReference type="InterPro" id="IPR023214">
    <property type="entry name" value="HAD_sf"/>
</dbReference>
<reference evidence="2 3" key="1">
    <citation type="journal article" date="2016" name="J. Microbiol.">
        <title>Dankookia rubra gen. nov., sp. nov., an alphaproteobacterium isolated from sediment of a shallow stream.</title>
        <authorList>
            <person name="Kim W.H."/>
            <person name="Kim D.H."/>
            <person name="Kang K."/>
            <person name="Ahn T.Y."/>
        </authorList>
    </citation>
    <scope>NUCLEOTIDE SEQUENCE [LARGE SCALE GENOMIC DNA]</scope>
    <source>
        <strain evidence="2 3">JCM30602</strain>
    </source>
</reference>
<evidence type="ECO:0000256" key="1">
    <source>
        <dbReference type="ARBA" id="ARBA00022729"/>
    </source>
</evidence>
<name>A0A4R5Q7E5_9PROT</name>
<accession>A0A4R5Q7E5</accession>
<protein>
    <submittedName>
        <fullName evidence="2">Acid phosphatase</fullName>
    </submittedName>
</protein>
<evidence type="ECO:0000313" key="3">
    <source>
        <dbReference type="Proteomes" id="UP000295096"/>
    </source>
</evidence>
<keyword evidence="1" id="KW-0732">Signal</keyword>
<dbReference type="PANTHER" id="PTHR31284:SF10">
    <property type="entry name" value="ACID PHOSPHATASE-LIKE PROTEIN"/>
    <property type="match status" value="1"/>
</dbReference>
<dbReference type="Pfam" id="PF03767">
    <property type="entry name" value="Acid_phosphat_B"/>
    <property type="match status" value="1"/>
</dbReference>
<comment type="caution">
    <text evidence="2">The sequence shown here is derived from an EMBL/GenBank/DDBJ whole genome shotgun (WGS) entry which is preliminary data.</text>
</comment>
<dbReference type="PANTHER" id="PTHR31284">
    <property type="entry name" value="ACID PHOSPHATASE-LIKE PROTEIN"/>
    <property type="match status" value="1"/>
</dbReference>
<sequence length="264" mass="28370">MGPATSTEETAVPCLPHSPSPNQTLLAVTLLAMLAACSAPSPLTDPAAVGPAPVAIAAISQPANVGDAKRAARAYHDSGAYARDLAVVVTEARSWLNERTPQVSRPALVLDIDETALSNWEVIQRDDFGRIIGGPCRALPEGPCGWAAWDLLGRDPALQPTLRLFQQARASGVSVFFITGRPESQRSATERNLRNVGYDGYEHLFMVPDGRSYDSAVKFKTPVRAGIERLGHKIIANVGDQPSDLEGGYAERSFLLPNPFYRVP</sequence>
<dbReference type="EMBL" id="SMSJ01000127">
    <property type="protein sequence ID" value="TDH58368.1"/>
    <property type="molecule type" value="Genomic_DNA"/>
</dbReference>
<dbReference type="Gene3D" id="3.40.50.1000">
    <property type="entry name" value="HAD superfamily/HAD-like"/>
    <property type="match status" value="1"/>
</dbReference>
<dbReference type="Proteomes" id="UP000295096">
    <property type="component" value="Unassembled WGS sequence"/>
</dbReference>
<dbReference type="InterPro" id="IPR005519">
    <property type="entry name" value="Acid_phosphat_B-like"/>
</dbReference>
<dbReference type="AlphaFoldDB" id="A0A4R5Q7E5"/>
<organism evidence="2 3">
    <name type="scientific">Dankookia rubra</name>
    <dbReference type="NCBI Taxonomy" id="1442381"/>
    <lineage>
        <taxon>Bacteria</taxon>
        <taxon>Pseudomonadati</taxon>
        <taxon>Pseudomonadota</taxon>
        <taxon>Alphaproteobacteria</taxon>
        <taxon>Acetobacterales</taxon>
        <taxon>Roseomonadaceae</taxon>
        <taxon>Dankookia</taxon>
    </lineage>
</organism>
<gene>
    <name evidence="2" type="ORF">E2C06_32995</name>
</gene>